<gene>
    <name evidence="2" type="ORF">ACFO0K_15045</name>
</gene>
<keyword evidence="1" id="KW-1133">Transmembrane helix</keyword>
<organism evidence="2 3">
    <name type="scientific">Citricoccus alkalitolerans</name>
    <dbReference type="NCBI Taxonomy" id="246603"/>
    <lineage>
        <taxon>Bacteria</taxon>
        <taxon>Bacillati</taxon>
        <taxon>Actinomycetota</taxon>
        <taxon>Actinomycetes</taxon>
        <taxon>Micrococcales</taxon>
        <taxon>Micrococcaceae</taxon>
        <taxon>Citricoccus</taxon>
    </lineage>
</organism>
<reference evidence="3" key="1">
    <citation type="journal article" date="2019" name="Int. J. Syst. Evol. Microbiol.">
        <title>The Global Catalogue of Microorganisms (GCM) 10K type strain sequencing project: providing services to taxonomists for standard genome sequencing and annotation.</title>
        <authorList>
            <consortium name="The Broad Institute Genomics Platform"/>
            <consortium name="The Broad Institute Genome Sequencing Center for Infectious Disease"/>
            <person name="Wu L."/>
            <person name="Ma J."/>
        </authorList>
    </citation>
    <scope>NUCLEOTIDE SEQUENCE [LARGE SCALE GENOMIC DNA]</scope>
    <source>
        <strain evidence="3">CGMCC 1.12125</strain>
    </source>
</reference>
<evidence type="ECO:0000313" key="3">
    <source>
        <dbReference type="Proteomes" id="UP001595965"/>
    </source>
</evidence>
<protein>
    <submittedName>
        <fullName evidence="2">DUF6640 family protein</fullName>
    </submittedName>
</protein>
<evidence type="ECO:0000313" key="2">
    <source>
        <dbReference type="EMBL" id="MFC4430985.1"/>
    </source>
</evidence>
<feature type="transmembrane region" description="Helical" evidence="1">
    <location>
        <begin position="44"/>
        <end position="61"/>
    </location>
</feature>
<dbReference type="Pfam" id="PF20345">
    <property type="entry name" value="DUF6640"/>
    <property type="match status" value="1"/>
</dbReference>
<keyword evidence="3" id="KW-1185">Reference proteome</keyword>
<comment type="caution">
    <text evidence="2">The sequence shown here is derived from an EMBL/GenBank/DDBJ whole genome shotgun (WGS) entry which is preliminary data.</text>
</comment>
<accession>A0ABV8Y392</accession>
<keyword evidence="1" id="KW-0472">Membrane</keyword>
<dbReference type="EMBL" id="JBHSEN010000003">
    <property type="protein sequence ID" value="MFC4430985.1"/>
    <property type="molecule type" value="Genomic_DNA"/>
</dbReference>
<sequence length="144" mass="15544">MPAGRTILNVVAGITTVGGLAADWNRTHLFNPNWPPHARFHDAMTVTLGTLLGAGALYALNRQSTDPDRDTTLGAMLPAAFWTSMGAAFAFPGARGLQAEFPHLVPRIKDVWINERFASAGMLALTAIGYGLERRARRGHAHQV</sequence>
<dbReference type="RefSeq" id="WP_344231111.1">
    <property type="nucleotide sequence ID" value="NZ_BAAALH010000003.1"/>
</dbReference>
<feature type="transmembrane region" description="Helical" evidence="1">
    <location>
        <begin position="73"/>
        <end position="91"/>
    </location>
</feature>
<feature type="transmembrane region" description="Helical" evidence="1">
    <location>
        <begin position="111"/>
        <end position="132"/>
    </location>
</feature>
<evidence type="ECO:0000256" key="1">
    <source>
        <dbReference type="SAM" id="Phobius"/>
    </source>
</evidence>
<dbReference type="InterPro" id="IPR046580">
    <property type="entry name" value="DUF6640"/>
</dbReference>
<name>A0ABV8Y392_9MICC</name>
<feature type="transmembrane region" description="Helical" evidence="1">
    <location>
        <begin position="7"/>
        <end position="24"/>
    </location>
</feature>
<keyword evidence="1" id="KW-0812">Transmembrane</keyword>
<dbReference type="Proteomes" id="UP001595965">
    <property type="component" value="Unassembled WGS sequence"/>
</dbReference>
<proteinExistence type="predicted"/>